<accession>A0A0F8ZXZ1</accession>
<reference evidence="1" key="1">
    <citation type="journal article" date="2015" name="Nature">
        <title>Complex archaea that bridge the gap between prokaryotes and eukaryotes.</title>
        <authorList>
            <person name="Spang A."/>
            <person name="Saw J.H."/>
            <person name="Jorgensen S.L."/>
            <person name="Zaremba-Niedzwiedzka K."/>
            <person name="Martijn J."/>
            <person name="Lind A.E."/>
            <person name="van Eijk R."/>
            <person name="Schleper C."/>
            <person name="Guy L."/>
            <person name="Ettema T.J."/>
        </authorList>
    </citation>
    <scope>NUCLEOTIDE SEQUENCE</scope>
</reference>
<dbReference type="AlphaFoldDB" id="A0A0F8ZXZ1"/>
<protein>
    <submittedName>
        <fullName evidence="1">Uncharacterized protein</fullName>
    </submittedName>
</protein>
<name>A0A0F8ZXZ1_9ZZZZ</name>
<sequence length="109" mass="12083">MTLPRLPRYFVGPRLAVDQLLGRARFIATELESGWYIFKVEEFNDGEEEKFGLIAGVERLANVLSRQAISAKLSSGMRTRLAKHGISDADDTMTVIDKLDARFGGGLLP</sequence>
<dbReference type="EMBL" id="LAZR01045501">
    <property type="protein sequence ID" value="KKK98718.1"/>
    <property type="molecule type" value="Genomic_DNA"/>
</dbReference>
<evidence type="ECO:0000313" key="1">
    <source>
        <dbReference type="EMBL" id="KKK98718.1"/>
    </source>
</evidence>
<organism evidence="1">
    <name type="scientific">marine sediment metagenome</name>
    <dbReference type="NCBI Taxonomy" id="412755"/>
    <lineage>
        <taxon>unclassified sequences</taxon>
        <taxon>metagenomes</taxon>
        <taxon>ecological metagenomes</taxon>
    </lineage>
</organism>
<comment type="caution">
    <text evidence="1">The sequence shown here is derived from an EMBL/GenBank/DDBJ whole genome shotgun (WGS) entry which is preliminary data.</text>
</comment>
<proteinExistence type="predicted"/>
<gene>
    <name evidence="1" type="ORF">LCGC14_2639950</name>
</gene>